<dbReference type="STRING" id="477680.SAMN05421788_1011479"/>
<evidence type="ECO:0008006" key="3">
    <source>
        <dbReference type="Google" id="ProtNLM"/>
    </source>
</evidence>
<name>A0A173MRH4_9BACT</name>
<gene>
    <name evidence="1" type="ORF">SAMN05421788_1011479</name>
</gene>
<sequence>MDRRLADISNSKSYSNEFLYYLKSNIGIEAFSFLDELSRFAEVHIFSGVIRNFFLNYKGKIRDLDIVIKFDESLMEFAFRAYSWKRNSFGGYKVEVGNLTFDIWHISNTWAYSEKKVSRELFEHYSLPNTVFFNFSSVVFDFNNKEFVYTPTFKRFLETRELDLVLEENPLPHLCIVNTFYYKHKYFLGVSKELQKYCISHFEKYNEDDFEKIQRKHFNDVIYPYHYIKEYLKVFAKNLGKKDLGFSVNM</sequence>
<dbReference type="Proteomes" id="UP000186917">
    <property type="component" value="Unassembled WGS sequence"/>
</dbReference>
<dbReference type="KEGG" id="fln:FLA_6104"/>
<protein>
    <recommendedName>
        <fullName evidence="3">Nucleotidyltransferase</fullName>
    </recommendedName>
</protein>
<dbReference type="OrthoDB" id="9805698at2"/>
<accession>A0A173MRH4</accession>
<proteinExistence type="predicted"/>
<dbReference type="RefSeq" id="WP_076377081.1">
    <property type="nucleotide sequence ID" value="NZ_AP017422.1"/>
</dbReference>
<reference evidence="2" key="1">
    <citation type="submission" date="2017-01" db="EMBL/GenBank/DDBJ databases">
        <authorList>
            <person name="Varghese N."/>
            <person name="Submissions S."/>
        </authorList>
    </citation>
    <scope>NUCLEOTIDE SEQUENCE [LARGE SCALE GENOMIC DNA]</scope>
    <source>
        <strain evidence="2">DSM 21054</strain>
    </source>
</reference>
<organism evidence="1 2">
    <name type="scientific">Filimonas lacunae</name>
    <dbReference type="NCBI Taxonomy" id="477680"/>
    <lineage>
        <taxon>Bacteria</taxon>
        <taxon>Pseudomonadati</taxon>
        <taxon>Bacteroidota</taxon>
        <taxon>Chitinophagia</taxon>
        <taxon>Chitinophagales</taxon>
        <taxon>Chitinophagaceae</taxon>
        <taxon>Filimonas</taxon>
    </lineage>
</organism>
<dbReference type="EMBL" id="FTOR01000001">
    <property type="protein sequence ID" value="SIS83192.1"/>
    <property type="molecule type" value="Genomic_DNA"/>
</dbReference>
<keyword evidence="2" id="KW-1185">Reference proteome</keyword>
<dbReference type="AlphaFoldDB" id="A0A173MRH4"/>
<evidence type="ECO:0000313" key="1">
    <source>
        <dbReference type="EMBL" id="SIS83192.1"/>
    </source>
</evidence>
<evidence type="ECO:0000313" key="2">
    <source>
        <dbReference type="Proteomes" id="UP000186917"/>
    </source>
</evidence>